<evidence type="ECO:0000313" key="2">
    <source>
        <dbReference type="EMBL" id="WPX72276.1"/>
    </source>
</evidence>
<evidence type="ECO:0000259" key="1">
    <source>
        <dbReference type="Pfam" id="PF01807"/>
    </source>
</evidence>
<dbReference type="SUPFAM" id="SSF57783">
    <property type="entry name" value="Zinc beta-ribbon"/>
    <property type="match status" value="1"/>
</dbReference>
<dbReference type="EMBL" id="CP136422">
    <property type="protein sequence ID" value="WPX72276.1"/>
    <property type="molecule type" value="Genomic_DNA"/>
</dbReference>
<name>A0ABZ0UAI3_9FIRM</name>
<dbReference type="Pfam" id="PF01807">
    <property type="entry name" value="Zn_ribbon_DnaG"/>
    <property type="match status" value="1"/>
</dbReference>
<feature type="domain" description="Zinc finger CHC2-type" evidence="1">
    <location>
        <begin position="12"/>
        <end position="91"/>
    </location>
</feature>
<organism evidence="2 3">
    <name type="scientific">Blautia producta</name>
    <dbReference type="NCBI Taxonomy" id="33035"/>
    <lineage>
        <taxon>Bacteria</taxon>
        <taxon>Bacillati</taxon>
        <taxon>Bacillota</taxon>
        <taxon>Clostridia</taxon>
        <taxon>Lachnospirales</taxon>
        <taxon>Lachnospiraceae</taxon>
        <taxon>Blautia</taxon>
    </lineage>
</organism>
<dbReference type="GO" id="GO:0016779">
    <property type="term" value="F:nucleotidyltransferase activity"/>
    <property type="evidence" value="ECO:0007669"/>
    <property type="project" value="UniProtKB-KW"/>
</dbReference>
<dbReference type="InterPro" id="IPR036977">
    <property type="entry name" value="DNA_primase_Znf_CHC2"/>
</dbReference>
<dbReference type="Proteomes" id="UP001325248">
    <property type="component" value="Chromosome"/>
</dbReference>
<proteinExistence type="predicted"/>
<sequence>MHDVSEFPFNITDVARILNLRIRRKMSNSWYADCPFCGERKGKLNINTQKQVFRCNRCGASGGMLRLYGDLYNVTHKEAFDEICSALHLGTTNQYEVRQQEKALPVSAVENADLAPLEVRNRTYSLLLSYMNLSEKHREDLKARGLTDEQIDTQRYRSIPVFGYKSLVKKLMAEGCVVEGVPGFYLDKDGEWTINLSPKRTGFLIPVCVHDKIQGFQIRLDRPKEGQKYIWLSSVNYSQGVSSGSPVHVIGDLDKKVIHITEGALKGTIAHYLSGETYACVAGVNQYRNLEPLLSELKGYGIQEVCEAYDMDKKMQILCKNDYGEACKTCDKSGCLSVCVHGYGEKEVACPKKINKRSIIQSGCQRLYEICEHLGLPYRRMVWDLSSNGEWNGNIKGIDDYYYALQEN</sequence>
<reference evidence="2" key="1">
    <citation type="submission" date="2023-10" db="EMBL/GenBank/DDBJ databases">
        <title>Genome sequence of Blautia coccoides DSM 935.</title>
        <authorList>
            <person name="Boeer T."/>
            <person name="Bengelsdorf F.R."/>
            <person name="Daniel R."/>
            <person name="Poehlein A."/>
        </authorList>
    </citation>
    <scope>NUCLEOTIDE SEQUENCE [LARGE SCALE GENOMIC DNA]</scope>
    <source>
        <strain evidence="2">DSM 935</strain>
    </source>
</reference>
<dbReference type="EC" id="2.7.7.-" evidence="2"/>
<keyword evidence="3" id="KW-1185">Reference proteome</keyword>
<keyword evidence="2" id="KW-0548">Nucleotidyltransferase</keyword>
<gene>
    <name evidence="2" type="primary">dnaG_1</name>
    <name evidence="2" type="ORF">BLCOC_06120</name>
</gene>
<protein>
    <submittedName>
        <fullName evidence="2">DNA primase</fullName>
        <ecNumber evidence="2">2.7.7.-</ecNumber>
    </submittedName>
</protein>
<dbReference type="Gene3D" id="3.90.580.10">
    <property type="entry name" value="Zinc finger, CHC2-type domain"/>
    <property type="match status" value="1"/>
</dbReference>
<dbReference type="InterPro" id="IPR002694">
    <property type="entry name" value="Znf_CHC2"/>
</dbReference>
<evidence type="ECO:0000313" key="3">
    <source>
        <dbReference type="Proteomes" id="UP001325248"/>
    </source>
</evidence>
<accession>A0ABZ0UAI3</accession>
<keyword evidence="2" id="KW-0808">Transferase</keyword>